<dbReference type="InterPro" id="IPR043159">
    <property type="entry name" value="Lectin_gal-bd_sf"/>
</dbReference>
<feature type="compositionally biased region" description="Acidic residues" evidence="1">
    <location>
        <begin position="157"/>
        <end position="170"/>
    </location>
</feature>
<feature type="compositionally biased region" description="Polar residues" evidence="1">
    <location>
        <begin position="136"/>
        <end position="149"/>
    </location>
</feature>
<keyword evidence="2" id="KW-0472">Membrane</keyword>
<evidence type="ECO:0000313" key="3">
    <source>
        <dbReference type="EMBL" id="CAC5408576.1"/>
    </source>
</evidence>
<protein>
    <recommendedName>
        <fullName evidence="5">SUEL-type lectin domain-containing protein</fullName>
    </recommendedName>
</protein>
<accession>A0A6J8DKE7</accession>
<evidence type="ECO:0000256" key="2">
    <source>
        <dbReference type="SAM" id="Phobius"/>
    </source>
</evidence>
<evidence type="ECO:0008006" key="5">
    <source>
        <dbReference type="Google" id="ProtNLM"/>
    </source>
</evidence>
<feature type="region of interest" description="Disordered" evidence="1">
    <location>
        <begin position="136"/>
        <end position="174"/>
    </location>
</feature>
<feature type="transmembrane region" description="Helical" evidence="2">
    <location>
        <begin position="179"/>
        <end position="200"/>
    </location>
</feature>
<organism evidence="3 4">
    <name type="scientific">Mytilus coruscus</name>
    <name type="common">Sea mussel</name>
    <dbReference type="NCBI Taxonomy" id="42192"/>
    <lineage>
        <taxon>Eukaryota</taxon>
        <taxon>Metazoa</taxon>
        <taxon>Spiralia</taxon>
        <taxon>Lophotrochozoa</taxon>
        <taxon>Mollusca</taxon>
        <taxon>Bivalvia</taxon>
        <taxon>Autobranchia</taxon>
        <taxon>Pteriomorphia</taxon>
        <taxon>Mytilida</taxon>
        <taxon>Mytiloidea</taxon>
        <taxon>Mytilidae</taxon>
        <taxon>Mytilinae</taxon>
        <taxon>Mytilus</taxon>
    </lineage>
</organism>
<dbReference type="OrthoDB" id="10348542at2759"/>
<dbReference type="CDD" id="cd22823">
    <property type="entry name" value="Gal_Rha_Lectin"/>
    <property type="match status" value="1"/>
</dbReference>
<keyword evidence="4" id="KW-1185">Reference proteome</keyword>
<dbReference type="AlphaFoldDB" id="A0A6J8DKE7"/>
<proteinExistence type="predicted"/>
<gene>
    <name evidence="3" type="ORF">MCOR_41955</name>
</gene>
<dbReference type="Gene3D" id="2.60.120.740">
    <property type="match status" value="1"/>
</dbReference>
<evidence type="ECO:0000256" key="1">
    <source>
        <dbReference type="SAM" id="MobiDB-lite"/>
    </source>
</evidence>
<sequence>MIIVQNHDQFLHIITFLFVENVCMQDEVVLRCPYKQSIGITNILYNSKWNDFGWKSFDPIFCRAWTHTWNDCKSSISYKHLQDQCMWEDTCTVVMDYNPCWSETLLYATIYYKCIDTRYESVVPYPLIKYYDNRVPPTTSTQNPEISTTHLHHKKDDDDDNGDGGDDDNESQSSKSLKIGLGTALGITSIIAVIALICILKSRRNKHEQRPSPTPCSNHLTYEYDHGFQNPSAYQISASNPGYSLTMLDRVDTASDINYALPSYEEAVGNMYEEVNCRTPRAAKGPQ</sequence>
<dbReference type="EMBL" id="CACVKT020007567">
    <property type="protein sequence ID" value="CAC5408576.1"/>
    <property type="molecule type" value="Genomic_DNA"/>
</dbReference>
<keyword evidence="2" id="KW-0812">Transmembrane</keyword>
<keyword evidence="2" id="KW-1133">Transmembrane helix</keyword>
<name>A0A6J8DKE7_MYTCO</name>
<evidence type="ECO:0000313" key="4">
    <source>
        <dbReference type="Proteomes" id="UP000507470"/>
    </source>
</evidence>
<reference evidence="3 4" key="1">
    <citation type="submission" date="2020-06" db="EMBL/GenBank/DDBJ databases">
        <authorList>
            <person name="Li R."/>
            <person name="Bekaert M."/>
        </authorList>
    </citation>
    <scope>NUCLEOTIDE SEQUENCE [LARGE SCALE GENOMIC DNA]</scope>
    <source>
        <strain evidence="4">wild</strain>
    </source>
</reference>
<dbReference type="Proteomes" id="UP000507470">
    <property type="component" value="Unassembled WGS sequence"/>
</dbReference>